<proteinExistence type="predicted"/>
<protein>
    <submittedName>
        <fullName evidence="1">Uncharacterized protein</fullName>
    </submittedName>
</protein>
<reference evidence="1" key="1">
    <citation type="submission" date="2022-12" db="EMBL/GenBank/DDBJ databases">
        <title>Genome Sequence of Lasiodiplodia mahajangana.</title>
        <authorList>
            <person name="Buettner E."/>
        </authorList>
    </citation>
    <scope>NUCLEOTIDE SEQUENCE</scope>
    <source>
        <strain evidence="1">VT137</strain>
    </source>
</reference>
<accession>A0ACC2JKY4</accession>
<organism evidence="1 2">
    <name type="scientific">Lasiodiplodia mahajangana</name>
    <dbReference type="NCBI Taxonomy" id="1108764"/>
    <lineage>
        <taxon>Eukaryota</taxon>
        <taxon>Fungi</taxon>
        <taxon>Dikarya</taxon>
        <taxon>Ascomycota</taxon>
        <taxon>Pezizomycotina</taxon>
        <taxon>Dothideomycetes</taxon>
        <taxon>Dothideomycetes incertae sedis</taxon>
        <taxon>Botryosphaeriales</taxon>
        <taxon>Botryosphaeriaceae</taxon>
        <taxon>Lasiodiplodia</taxon>
    </lineage>
</organism>
<comment type="caution">
    <text evidence="1">The sequence shown here is derived from an EMBL/GenBank/DDBJ whole genome shotgun (WGS) entry which is preliminary data.</text>
</comment>
<dbReference type="Proteomes" id="UP001153332">
    <property type="component" value="Unassembled WGS sequence"/>
</dbReference>
<gene>
    <name evidence="1" type="ORF">O1611_g5473</name>
</gene>
<evidence type="ECO:0000313" key="1">
    <source>
        <dbReference type="EMBL" id="KAJ8128163.1"/>
    </source>
</evidence>
<sequence>MCIRSNTHTLFLYVFGIERISTARLAVRFSSLRSPDVVASQLVLRLTTLETFNDDTQPVPPYAILSHTWGPDHEEISFHDLQDGITRTGPGRSKFDHCCSQATIDSLPYVWIDTCCIDKTSSAELSEAINSMFKWYQRAKICYAYLSDVDVDEDSRSMESSFSKSRWFQRGWTLQELIAPRIVKFYDFEWTYLGSKRDLTPVLTSITRIPRVTLLGVIPLSNASIAQRMSWAAGRVTKRKEDLAYCLLGIFGITMPMVYGEGDRAFLRLQEEITKHIDDDSILVWNFNEDRAIDISSQAFSGGALAPSPSNFANSNHIIVPSGSGRGSFTHRPLQTSGGSLLARRSIYTDVSGQCFVVLRCQHASKQGQAIGIPVQARLGGSGNYIRIHGRPAILLPKDMPQGGTEDIRIPISSSEGSNDELRPVFYVDNSLETDLTLLDVIPQIGWDRQRDTLIPNDGTTVGRLQRLWTRLRYEKDESDDFVIVLELISQASEVQARHHVMTCNRQVELDEIRKNFGAIDSCGLNKHSGSNGSLNLEATVSKETIETQDIFAISLFWAEESTDAYNVTNILHTLHREQEVVSAWEQYHQFRYGSLTPGTRDDCLKRAPMLQSSLNKQHEDITATKRAFPEFDEAAANEMVERLPLRDREYLGIASAELTHKFLFATAAIGYEPPFIKPAEQNFYVNIFTEKNISLIAAAVLGGNKRIVQTLIFLGAVIEPYDDNYLALRLASMCGCTDIVRLLVSYGAGIDNRRPDQRASLMEAVYEGHEAIVQVLLEHGANPNHNDPAGETALICGVLVGEEAIIRVLLQYGADIEHRNLQGRTALLCAAFESNEAVVRLLLENGADSTHKDLYGKTAFMYGVLRGYGGVVRALLKYGANTEHIGSDGRTAVRTNHGGKGPTIILPGGEPLDGESSGGVLTTALVYGVIGGDEAVVRALLEHGANIEYMDPDRKTPLMYGVFRGYEAVVRVLLEYGANIEHIDFDGKTALTYGVFGGDEAVIQILLEHGANSGHRDLQGRTALTHAVLQSKEAVIKVLFGYGAGNKTTNKLNTAAPGYIGGLGNQAFAQTLGPQAIPKQPEEITSLGKATGLGTKELEEQNEAKEGQRGLNGTGTAGTRRYLQGFADLYGKLRHGKRADSSEGLRSK</sequence>
<keyword evidence="2" id="KW-1185">Reference proteome</keyword>
<dbReference type="EMBL" id="JAPUUL010001168">
    <property type="protein sequence ID" value="KAJ8128163.1"/>
    <property type="molecule type" value="Genomic_DNA"/>
</dbReference>
<evidence type="ECO:0000313" key="2">
    <source>
        <dbReference type="Proteomes" id="UP001153332"/>
    </source>
</evidence>
<name>A0ACC2JKY4_9PEZI</name>